<protein>
    <submittedName>
        <fullName evidence="2">Uncharacterized protein</fullName>
    </submittedName>
</protein>
<gene>
    <name evidence="2" type="ORF">FrCorBMG51_22050</name>
</gene>
<keyword evidence="3" id="KW-1185">Reference proteome</keyword>
<reference evidence="2 3" key="1">
    <citation type="submission" date="2014-12" db="EMBL/GenBank/DDBJ databases">
        <title>Frankia sp. BMG5.1 draft genome.</title>
        <authorList>
            <person name="Gtari M."/>
            <person name="Ghodhbane-Gtari F."/>
            <person name="Nouioui I."/>
            <person name="Ktari A."/>
            <person name="Hezbri K."/>
            <person name="Mimouni W."/>
            <person name="Sbissi I."/>
            <person name="Ayari A."/>
            <person name="Yamanaka T."/>
            <person name="Normand P."/>
            <person name="Tisa L.S."/>
            <person name="Boudabous A."/>
        </authorList>
    </citation>
    <scope>NUCLEOTIDE SEQUENCE [LARGE SCALE GENOMIC DNA]</scope>
    <source>
        <strain evidence="2 3">BMG5.1</strain>
    </source>
</reference>
<evidence type="ECO:0000313" key="3">
    <source>
        <dbReference type="Proteomes" id="UP000035425"/>
    </source>
</evidence>
<comment type="caution">
    <text evidence="2">The sequence shown here is derived from an EMBL/GenBank/DDBJ whole genome shotgun (WGS) entry which is preliminary data.</text>
</comment>
<feature type="transmembrane region" description="Helical" evidence="1">
    <location>
        <begin position="23"/>
        <end position="41"/>
    </location>
</feature>
<name>A0ABR5EZG8_9ACTN</name>
<organism evidence="2 3">
    <name type="scientific">Protofrankia coriariae</name>
    <dbReference type="NCBI Taxonomy" id="1562887"/>
    <lineage>
        <taxon>Bacteria</taxon>
        <taxon>Bacillati</taxon>
        <taxon>Actinomycetota</taxon>
        <taxon>Actinomycetes</taxon>
        <taxon>Frankiales</taxon>
        <taxon>Frankiaceae</taxon>
        <taxon>Protofrankia</taxon>
    </lineage>
</organism>
<evidence type="ECO:0000313" key="2">
    <source>
        <dbReference type="EMBL" id="KLL09861.1"/>
    </source>
</evidence>
<evidence type="ECO:0000256" key="1">
    <source>
        <dbReference type="SAM" id="Phobius"/>
    </source>
</evidence>
<proteinExistence type="predicted"/>
<keyword evidence="1" id="KW-0812">Transmembrane</keyword>
<accession>A0ABR5EZG8</accession>
<dbReference type="RefSeq" id="WP_047224921.1">
    <property type="nucleotide sequence ID" value="NZ_JWIO01000054.1"/>
</dbReference>
<sequence>MPRPVSLPNLVAPSTNPASRSRTIARTITASMITVVALSFLFSFGNVWALGITLGVPPYIAPLNRPRCRPHRHRLPYPD</sequence>
<dbReference type="Proteomes" id="UP000035425">
    <property type="component" value="Unassembled WGS sequence"/>
</dbReference>
<dbReference type="EMBL" id="JWIO01000054">
    <property type="protein sequence ID" value="KLL09861.1"/>
    <property type="molecule type" value="Genomic_DNA"/>
</dbReference>
<keyword evidence="1" id="KW-0472">Membrane</keyword>
<keyword evidence="1" id="KW-1133">Transmembrane helix</keyword>